<sequence length="162" mass="16254">MLNATTTARHAGAPSPLTEQAKVDAIICLLQLSTHLRPCHLLDRVLPHLVELTGAAGFIASTPSPAGTATAATAAAVDVDLAPGAVSAMGFSTVGPATGGSGGGVSATTTNGAAFFDLAYLTEYLLPSLTGLSLDPDPEVRLAVARCLPVLAEASLCFDLGR</sequence>
<name>A0A3S5C930_9PLAT</name>
<gene>
    <name evidence="3" type="ORF">PXEA_LOCUS36768</name>
</gene>
<proteinExistence type="predicted"/>
<dbReference type="Gene3D" id="1.25.10.10">
    <property type="entry name" value="Leucine-rich Repeat Variant"/>
    <property type="match status" value="1"/>
</dbReference>
<evidence type="ECO:0000256" key="2">
    <source>
        <dbReference type="PROSITE-ProRule" id="PRU00103"/>
    </source>
</evidence>
<dbReference type="PROSITE" id="PS50077">
    <property type="entry name" value="HEAT_REPEAT"/>
    <property type="match status" value="1"/>
</dbReference>
<organism evidence="3 4">
    <name type="scientific">Protopolystoma xenopodis</name>
    <dbReference type="NCBI Taxonomy" id="117903"/>
    <lineage>
        <taxon>Eukaryota</taxon>
        <taxon>Metazoa</taxon>
        <taxon>Spiralia</taxon>
        <taxon>Lophotrochozoa</taxon>
        <taxon>Platyhelminthes</taxon>
        <taxon>Monogenea</taxon>
        <taxon>Polyopisthocotylea</taxon>
        <taxon>Polystomatidea</taxon>
        <taxon>Polystomatidae</taxon>
        <taxon>Protopolystoma</taxon>
    </lineage>
</organism>
<dbReference type="SUPFAM" id="SSF48371">
    <property type="entry name" value="ARM repeat"/>
    <property type="match status" value="1"/>
</dbReference>
<keyword evidence="4" id="KW-1185">Reference proteome</keyword>
<dbReference type="InterPro" id="IPR000357">
    <property type="entry name" value="HEAT"/>
</dbReference>
<keyword evidence="1" id="KW-0677">Repeat</keyword>
<dbReference type="Proteomes" id="UP000784294">
    <property type="component" value="Unassembled WGS sequence"/>
</dbReference>
<evidence type="ECO:0000256" key="1">
    <source>
        <dbReference type="ARBA" id="ARBA00022737"/>
    </source>
</evidence>
<dbReference type="AlphaFoldDB" id="A0A3S5C930"/>
<evidence type="ECO:0000313" key="4">
    <source>
        <dbReference type="Proteomes" id="UP000784294"/>
    </source>
</evidence>
<accession>A0A3S5C930</accession>
<comment type="caution">
    <text evidence="3">The sequence shown here is derived from an EMBL/GenBank/DDBJ whole genome shotgun (WGS) entry which is preliminary data.</text>
</comment>
<dbReference type="EMBL" id="CAAALY010280482">
    <property type="protein sequence ID" value="VEL43328.1"/>
    <property type="molecule type" value="Genomic_DNA"/>
</dbReference>
<reference evidence="3" key="1">
    <citation type="submission" date="2018-11" db="EMBL/GenBank/DDBJ databases">
        <authorList>
            <consortium name="Pathogen Informatics"/>
        </authorList>
    </citation>
    <scope>NUCLEOTIDE SEQUENCE</scope>
</reference>
<dbReference type="InterPro" id="IPR021133">
    <property type="entry name" value="HEAT_type_2"/>
</dbReference>
<evidence type="ECO:0000313" key="3">
    <source>
        <dbReference type="EMBL" id="VEL43328.1"/>
    </source>
</evidence>
<dbReference type="InterPro" id="IPR016024">
    <property type="entry name" value="ARM-type_fold"/>
</dbReference>
<dbReference type="Pfam" id="PF02985">
    <property type="entry name" value="HEAT"/>
    <property type="match status" value="1"/>
</dbReference>
<protein>
    <submittedName>
        <fullName evidence="3">Uncharacterized protein</fullName>
    </submittedName>
</protein>
<dbReference type="InterPro" id="IPR011989">
    <property type="entry name" value="ARM-like"/>
</dbReference>
<feature type="repeat" description="HEAT" evidence="2">
    <location>
        <begin position="125"/>
        <end position="154"/>
    </location>
</feature>